<accession>A0AAV2J601</accession>
<evidence type="ECO:0000313" key="2">
    <source>
        <dbReference type="Proteomes" id="UP001497482"/>
    </source>
</evidence>
<gene>
    <name evidence="1" type="ORF">KC01_LOCUS5038</name>
</gene>
<dbReference type="Proteomes" id="UP001497482">
    <property type="component" value="Chromosome 11"/>
</dbReference>
<keyword evidence="2" id="KW-1185">Reference proteome</keyword>
<name>A0AAV2J601_KNICA</name>
<sequence length="186" mass="20181">MPLRWWDCLMPSLLLWAPVALIVVSRPVLGAWTGRALTAVGWTLWRGLCVLLHLPLQKTPPQTSSSGTELLFKPSSLAQHLLRHCGALSRTRLAPWPRGDPHLQTVQSLCGLSTPALQKRITFKCRGRQSTQTLDGLEVGVSSGPRGQSGPGQSPAVTQQVLGQRTRFKQELSPRGGGLWGGLLQG</sequence>
<reference evidence="1 2" key="1">
    <citation type="submission" date="2024-04" db="EMBL/GenBank/DDBJ databases">
        <authorList>
            <person name="Waldvogel A.-M."/>
            <person name="Schoenle A."/>
        </authorList>
    </citation>
    <scope>NUCLEOTIDE SEQUENCE [LARGE SCALE GENOMIC DNA]</scope>
</reference>
<organism evidence="1 2">
    <name type="scientific">Knipowitschia caucasica</name>
    <name type="common">Caucasian dwarf goby</name>
    <name type="synonym">Pomatoschistus caucasicus</name>
    <dbReference type="NCBI Taxonomy" id="637954"/>
    <lineage>
        <taxon>Eukaryota</taxon>
        <taxon>Metazoa</taxon>
        <taxon>Chordata</taxon>
        <taxon>Craniata</taxon>
        <taxon>Vertebrata</taxon>
        <taxon>Euteleostomi</taxon>
        <taxon>Actinopterygii</taxon>
        <taxon>Neopterygii</taxon>
        <taxon>Teleostei</taxon>
        <taxon>Neoteleostei</taxon>
        <taxon>Acanthomorphata</taxon>
        <taxon>Gobiaria</taxon>
        <taxon>Gobiiformes</taxon>
        <taxon>Gobioidei</taxon>
        <taxon>Gobiidae</taxon>
        <taxon>Gobiinae</taxon>
        <taxon>Knipowitschia</taxon>
    </lineage>
</organism>
<evidence type="ECO:0000313" key="1">
    <source>
        <dbReference type="EMBL" id="CAL1573076.1"/>
    </source>
</evidence>
<dbReference type="AlphaFoldDB" id="A0AAV2J601"/>
<proteinExistence type="predicted"/>
<dbReference type="EMBL" id="OZ035833">
    <property type="protein sequence ID" value="CAL1573076.1"/>
    <property type="molecule type" value="Genomic_DNA"/>
</dbReference>
<protein>
    <submittedName>
        <fullName evidence="1">Uncharacterized protein</fullName>
    </submittedName>
</protein>